<feature type="compositionally biased region" description="Low complexity" evidence="1">
    <location>
        <begin position="1"/>
        <end position="16"/>
    </location>
</feature>
<dbReference type="Proteomes" id="UP000253303">
    <property type="component" value="Unassembled WGS sequence"/>
</dbReference>
<feature type="region of interest" description="Disordered" evidence="1">
    <location>
        <begin position="1"/>
        <end position="30"/>
    </location>
</feature>
<organism evidence="2 3">
    <name type="scientific">Spongiactinospora rosea</name>
    <dbReference type="NCBI Taxonomy" id="2248750"/>
    <lineage>
        <taxon>Bacteria</taxon>
        <taxon>Bacillati</taxon>
        <taxon>Actinomycetota</taxon>
        <taxon>Actinomycetes</taxon>
        <taxon>Streptosporangiales</taxon>
        <taxon>Streptosporangiaceae</taxon>
        <taxon>Spongiactinospora</taxon>
    </lineage>
</organism>
<reference evidence="2 3" key="1">
    <citation type="submission" date="2018-06" db="EMBL/GenBank/DDBJ databases">
        <title>Sphaerisporangium craniellae sp. nov., isolated from a marine sponge in the South China Sea.</title>
        <authorList>
            <person name="Li L."/>
        </authorList>
    </citation>
    <scope>NUCLEOTIDE SEQUENCE [LARGE SCALE GENOMIC DNA]</scope>
    <source>
        <strain evidence="2 3">LHW63015</strain>
    </source>
</reference>
<comment type="caution">
    <text evidence="2">The sequence shown here is derived from an EMBL/GenBank/DDBJ whole genome shotgun (WGS) entry which is preliminary data.</text>
</comment>
<keyword evidence="3" id="KW-1185">Reference proteome</keyword>
<protein>
    <submittedName>
        <fullName evidence="2">Uncharacterized protein</fullName>
    </submittedName>
</protein>
<evidence type="ECO:0000313" key="2">
    <source>
        <dbReference type="EMBL" id="RBQ14328.1"/>
    </source>
</evidence>
<evidence type="ECO:0000313" key="3">
    <source>
        <dbReference type="Proteomes" id="UP000253303"/>
    </source>
</evidence>
<proteinExistence type="predicted"/>
<gene>
    <name evidence="2" type="ORF">DP939_40930</name>
</gene>
<sequence>MSPAAVTVAPSAVLVADPEERQPGVPHTSPAGEEAVQGVEHGLLVGVRIVGDTVEVVRLGHDDE</sequence>
<accession>A0A366LK90</accession>
<name>A0A366LK90_9ACTN</name>
<evidence type="ECO:0000256" key="1">
    <source>
        <dbReference type="SAM" id="MobiDB-lite"/>
    </source>
</evidence>
<dbReference type="AlphaFoldDB" id="A0A366LK90"/>
<dbReference type="EMBL" id="QMEY01000034">
    <property type="protein sequence ID" value="RBQ14328.1"/>
    <property type="molecule type" value="Genomic_DNA"/>
</dbReference>